<evidence type="ECO:0000256" key="3">
    <source>
        <dbReference type="ARBA" id="ARBA00022679"/>
    </source>
</evidence>
<reference evidence="11" key="1">
    <citation type="submission" date="2019-03" db="EMBL/GenBank/DDBJ databases">
        <title>Lake Tanganyika Metagenome-Assembled Genomes (MAGs).</title>
        <authorList>
            <person name="Tran P."/>
        </authorList>
    </citation>
    <scope>NUCLEOTIDE SEQUENCE</scope>
    <source>
        <strain evidence="11">M_DeepCast_400m_m2_100</strain>
    </source>
</reference>
<protein>
    <submittedName>
        <fullName evidence="11">Laccase domain-containing protein</fullName>
    </submittedName>
</protein>
<dbReference type="Proteomes" id="UP000748308">
    <property type="component" value="Unassembled WGS sequence"/>
</dbReference>
<evidence type="ECO:0000256" key="1">
    <source>
        <dbReference type="ARBA" id="ARBA00000553"/>
    </source>
</evidence>
<evidence type="ECO:0000256" key="9">
    <source>
        <dbReference type="ARBA" id="ARBA00049893"/>
    </source>
</evidence>
<accession>A0A938BSP4</accession>
<evidence type="ECO:0000256" key="7">
    <source>
        <dbReference type="ARBA" id="ARBA00047989"/>
    </source>
</evidence>
<keyword evidence="4" id="KW-0479">Metal-binding</keyword>
<sequence length="349" mass="34694">MTADRRQHLGAEAACPPSFLWHEQIGISWLGISRACAGDDAEAAGVAAADALGAAAAPRSAGAACAGDTGFAGADPAAPEFRGGLSARAGGVSPVPWDSLDLGLRTGDDPARVAENLALLARATGVDLPRAARISLEHGARVRLATGSGMAGAGDALVTTLPGLPLALTVADCFPLFLAAPGAVALAHCGWRGIAAGVAPATLAALCRAAGCDPSAARAWIGPGIGPCCYSLPEATACVFPEIARGAREESDAAGGGASRSTAGPAEGAQASLGGDPCRPSPAALAVDLAAWLRAQLAAAGIPAERIATSGLCTSCRAEWFYSHRRDRGKTGRMLAWIEALAPAGAALR</sequence>
<keyword evidence="6" id="KW-0862">Zinc</keyword>
<dbReference type="GO" id="GO:0017061">
    <property type="term" value="F:S-methyl-5-thioadenosine phosphorylase activity"/>
    <property type="evidence" value="ECO:0007669"/>
    <property type="project" value="UniProtKB-EC"/>
</dbReference>
<evidence type="ECO:0000313" key="11">
    <source>
        <dbReference type="EMBL" id="MBM3318976.1"/>
    </source>
</evidence>
<dbReference type="InterPro" id="IPR038371">
    <property type="entry name" value="Cu_polyphenol_OxRdtase_sf"/>
</dbReference>
<comment type="catalytic activity">
    <reaction evidence="8">
        <text>adenosine + phosphate = alpha-D-ribose 1-phosphate + adenine</text>
        <dbReference type="Rhea" id="RHEA:27642"/>
        <dbReference type="ChEBI" id="CHEBI:16335"/>
        <dbReference type="ChEBI" id="CHEBI:16708"/>
        <dbReference type="ChEBI" id="CHEBI:43474"/>
        <dbReference type="ChEBI" id="CHEBI:57720"/>
        <dbReference type="EC" id="2.4.2.1"/>
    </reaction>
    <physiologicalReaction direction="left-to-right" evidence="8">
        <dbReference type="Rhea" id="RHEA:27643"/>
    </physiologicalReaction>
</comment>
<dbReference type="GO" id="GO:0005507">
    <property type="term" value="F:copper ion binding"/>
    <property type="evidence" value="ECO:0007669"/>
    <property type="project" value="TreeGrafter"/>
</dbReference>
<comment type="similarity">
    <text evidence="2">Belongs to the purine nucleoside phosphorylase YfiH/LACC1 family.</text>
</comment>
<dbReference type="InterPro" id="IPR011324">
    <property type="entry name" value="Cytotoxic_necrot_fac-like_cat"/>
</dbReference>
<keyword evidence="3" id="KW-0808">Transferase</keyword>
<dbReference type="PANTHER" id="PTHR30616">
    <property type="entry name" value="UNCHARACTERIZED PROTEIN YFIH"/>
    <property type="match status" value="1"/>
</dbReference>
<dbReference type="GO" id="GO:0016787">
    <property type="term" value="F:hydrolase activity"/>
    <property type="evidence" value="ECO:0007669"/>
    <property type="project" value="UniProtKB-KW"/>
</dbReference>
<dbReference type="SUPFAM" id="SSF64438">
    <property type="entry name" value="CNF1/YfiH-like putative cysteine hydrolases"/>
    <property type="match status" value="1"/>
</dbReference>
<proteinExistence type="inferred from homology"/>
<evidence type="ECO:0000313" key="12">
    <source>
        <dbReference type="Proteomes" id="UP000748308"/>
    </source>
</evidence>
<keyword evidence="5" id="KW-0378">Hydrolase</keyword>
<comment type="catalytic activity">
    <reaction evidence="9">
        <text>S-methyl-5'-thioadenosine + phosphate = 5-(methylsulfanyl)-alpha-D-ribose 1-phosphate + adenine</text>
        <dbReference type="Rhea" id="RHEA:11852"/>
        <dbReference type="ChEBI" id="CHEBI:16708"/>
        <dbReference type="ChEBI" id="CHEBI:17509"/>
        <dbReference type="ChEBI" id="CHEBI:43474"/>
        <dbReference type="ChEBI" id="CHEBI:58533"/>
        <dbReference type="EC" id="2.4.2.28"/>
    </reaction>
    <physiologicalReaction direction="left-to-right" evidence="9">
        <dbReference type="Rhea" id="RHEA:11853"/>
    </physiologicalReaction>
</comment>
<dbReference type="EMBL" id="VGIY01000574">
    <property type="protein sequence ID" value="MBM3318976.1"/>
    <property type="molecule type" value="Genomic_DNA"/>
</dbReference>
<comment type="catalytic activity">
    <reaction evidence="7">
        <text>adenosine + H2O + H(+) = inosine + NH4(+)</text>
        <dbReference type="Rhea" id="RHEA:24408"/>
        <dbReference type="ChEBI" id="CHEBI:15377"/>
        <dbReference type="ChEBI" id="CHEBI:15378"/>
        <dbReference type="ChEBI" id="CHEBI:16335"/>
        <dbReference type="ChEBI" id="CHEBI:17596"/>
        <dbReference type="ChEBI" id="CHEBI:28938"/>
        <dbReference type="EC" id="3.5.4.4"/>
    </reaction>
    <physiologicalReaction direction="left-to-right" evidence="7">
        <dbReference type="Rhea" id="RHEA:24409"/>
    </physiologicalReaction>
</comment>
<name>A0A938BSP4_UNCEI</name>
<evidence type="ECO:0000256" key="6">
    <source>
        <dbReference type="ARBA" id="ARBA00022833"/>
    </source>
</evidence>
<gene>
    <name evidence="11" type="ORF">FJY75_14110</name>
</gene>
<organism evidence="11 12">
    <name type="scientific">Eiseniibacteriota bacterium</name>
    <dbReference type="NCBI Taxonomy" id="2212470"/>
    <lineage>
        <taxon>Bacteria</taxon>
        <taxon>Candidatus Eiseniibacteriota</taxon>
    </lineage>
</organism>
<comment type="catalytic activity">
    <reaction evidence="1">
        <text>inosine + phosphate = alpha-D-ribose 1-phosphate + hypoxanthine</text>
        <dbReference type="Rhea" id="RHEA:27646"/>
        <dbReference type="ChEBI" id="CHEBI:17368"/>
        <dbReference type="ChEBI" id="CHEBI:17596"/>
        <dbReference type="ChEBI" id="CHEBI:43474"/>
        <dbReference type="ChEBI" id="CHEBI:57720"/>
        <dbReference type="EC" id="2.4.2.1"/>
    </reaction>
    <physiologicalReaction direction="left-to-right" evidence="1">
        <dbReference type="Rhea" id="RHEA:27647"/>
    </physiologicalReaction>
</comment>
<feature type="non-terminal residue" evidence="11">
    <location>
        <position position="349"/>
    </location>
</feature>
<dbReference type="AlphaFoldDB" id="A0A938BSP4"/>
<feature type="region of interest" description="Disordered" evidence="10">
    <location>
        <begin position="250"/>
        <end position="275"/>
    </location>
</feature>
<dbReference type="Pfam" id="PF02578">
    <property type="entry name" value="Cu-oxidase_4"/>
    <property type="match status" value="1"/>
</dbReference>
<dbReference type="CDD" id="cd16833">
    <property type="entry name" value="YfiH"/>
    <property type="match status" value="1"/>
</dbReference>
<dbReference type="Gene3D" id="3.60.140.10">
    <property type="entry name" value="CNF1/YfiH-like putative cysteine hydrolases"/>
    <property type="match status" value="1"/>
</dbReference>
<evidence type="ECO:0000256" key="10">
    <source>
        <dbReference type="SAM" id="MobiDB-lite"/>
    </source>
</evidence>
<dbReference type="PANTHER" id="PTHR30616:SF2">
    <property type="entry name" value="PURINE NUCLEOSIDE PHOSPHORYLASE LACC1"/>
    <property type="match status" value="1"/>
</dbReference>
<evidence type="ECO:0000256" key="2">
    <source>
        <dbReference type="ARBA" id="ARBA00007353"/>
    </source>
</evidence>
<dbReference type="InterPro" id="IPR003730">
    <property type="entry name" value="Cu_polyphenol_OxRdtase"/>
</dbReference>
<comment type="caution">
    <text evidence="11">The sequence shown here is derived from an EMBL/GenBank/DDBJ whole genome shotgun (WGS) entry which is preliminary data.</text>
</comment>
<evidence type="ECO:0000256" key="5">
    <source>
        <dbReference type="ARBA" id="ARBA00022801"/>
    </source>
</evidence>
<evidence type="ECO:0000256" key="8">
    <source>
        <dbReference type="ARBA" id="ARBA00048968"/>
    </source>
</evidence>
<evidence type="ECO:0000256" key="4">
    <source>
        <dbReference type="ARBA" id="ARBA00022723"/>
    </source>
</evidence>